<feature type="compositionally biased region" description="Acidic residues" evidence="5">
    <location>
        <begin position="116"/>
        <end position="127"/>
    </location>
</feature>
<dbReference type="GO" id="GO:0019843">
    <property type="term" value="F:rRNA binding"/>
    <property type="evidence" value="ECO:0007669"/>
    <property type="project" value="UniProtKB-UniRule"/>
</dbReference>
<comment type="function">
    <text evidence="4">One of two assembly initiator proteins, it binds directly to the 5'-end of the 23S rRNA, where it nucleates assembly of the 50S subunit.</text>
</comment>
<comment type="caution">
    <text evidence="7">The sequence shown here is derived from an EMBL/GenBank/DDBJ whole genome shotgun (WGS) entry which is preliminary data.</text>
</comment>
<evidence type="ECO:0000259" key="6">
    <source>
        <dbReference type="SMART" id="SM00739"/>
    </source>
</evidence>
<evidence type="ECO:0000256" key="3">
    <source>
        <dbReference type="ARBA" id="ARBA00023274"/>
    </source>
</evidence>
<evidence type="ECO:0000256" key="1">
    <source>
        <dbReference type="ARBA" id="ARBA00010618"/>
    </source>
</evidence>
<dbReference type="InterPro" id="IPR014722">
    <property type="entry name" value="Rib_uL2_dom2"/>
</dbReference>
<evidence type="ECO:0000256" key="4">
    <source>
        <dbReference type="HAMAP-Rule" id="MF_01326"/>
    </source>
</evidence>
<feature type="compositionally biased region" description="Basic and acidic residues" evidence="5">
    <location>
        <begin position="106"/>
        <end position="115"/>
    </location>
</feature>
<dbReference type="PATRIC" id="fig|1227497.3.peg.3960"/>
<evidence type="ECO:0000313" key="7">
    <source>
        <dbReference type="EMBL" id="ELY54351.1"/>
    </source>
</evidence>
<dbReference type="PROSITE" id="PS01108">
    <property type="entry name" value="RIBOSOMAL_L24"/>
    <property type="match status" value="1"/>
</dbReference>
<protein>
    <recommendedName>
        <fullName evidence="4">Large ribosomal subunit protein uL24</fullName>
    </recommendedName>
</protein>
<dbReference type="InterPro" id="IPR008991">
    <property type="entry name" value="Translation_prot_SH3-like_sf"/>
</dbReference>
<dbReference type="SUPFAM" id="SSF50104">
    <property type="entry name" value="Translation proteins SH3-like domain"/>
    <property type="match status" value="1"/>
</dbReference>
<dbReference type="Proteomes" id="UP000011688">
    <property type="component" value="Unassembled WGS sequence"/>
</dbReference>
<dbReference type="Gene3D" id="2.30.30.30">
    <property type="match status" value="1"/>
</dbReference>
<dbReference type="Pfam" id="PF16906">
    <property type="entry name" value="Ribosomal_L26"/>
    <property type="match status" value="1"/>
</dbReference>
<sequence>MSKQPHKQRTQTERAPLHKRQKQLHATLSDDLREEYDTRRTRVNAGDTVEVMRGDHAGETGEVLRAILEDGTIHVEDVTIETADGEEVPRPLDPSNVRVTDLDLEDERREARLEGDANEDDDEGDSE</sequence>
<keyword evidence="8" id="KW-1185">Reference proteome</keyword>
<dbReference type="SMART" id="SM00739">
    <property type="entry name" value="KOW"/>
    <property type="match status" value="1"/>
</dbReference>
<dbReference type="InterPro" id="IPR005756">
    <property type="entry name" value="Ribosomal_uL24_euk/arc"/>
</dbReference>
<dbReference type="RefSeq" id="WP_005559254.1">
    <property type="nucleotide sequence ID" value="NZ_AOIB01000037.1"/>
</dbReference>
<dbReference type="AlphaFoldDB" id="L9WYU1"/>
<comment type="function">
    <text evidence="4">Located at the polypeptide exit tunnel on the outside of the subunit.</text>
</comment>
<evidence type="ECO:0000313" key="8">
    <source>
        <dbReference type="Proteomes" id="UP000011688"/>
    </source>
</evidence>
<evidence type="ECO:0000256" key="5">
    <source>
        <dbReference type="SAM" id="MobiDB-lite"/>
    </source>
</evidence>
<comment type="subunit">
    <text evidence="4">Part of the 50S ribosomal subunit.</text>
</comment>
<dbReference type="STRING" id="1227497.C491_19339"/>
<proteinExistence type="inferred from homology"/>
<dbReference type="OrthoDB" id="10899at2157"/>
<dbReference type="CDD" id="cd06089">
    <property type="entry name" value="KOW_RPL26"/>
    <property type="match status" value="1"/>
</dbReference>
<dbReference type="eggNOG" id="arCOG04094">
    <property type="taxonomic scope" value="Archaea"/>
</dbReference>
<gene>
    <name evidence="7" type="primary">rpl24p</name>
    <name evidence="4" type="synonym">rpl24</name>
    <name evidence="7" type="ORF">C491_19339</name>
</gene>
<feature type="domain" description="KOW" evidence="6">
    <location>
        <begin position="42"/>
        <end position="69"/>
    </location>
</feature>
<dbReference type="GO" id="GO:0006412">
    <property type="term" value="P:translation"/>
    <property type="evidence" value="ECO:0007669"/>
    <property type="project" value="UniProtKB-UniRule"/>
</dbReference>
<reference evidence="7 8" key="1">
    <citation type="journal article" date="2014" name="PLoS Genet.">
        <title>Phylogenetically driven sequencing of extremely halophilic archaea reveals strategies for static and dynamic osmo-response.</title>
        <authorList>
            <person name="Becker E.A."/>
            <person name="Seitzer P.M."/>
            <person name="Tritt A."/>
            <person name="Larsen D."/>
            <person name="Krusor M."/>
            <person name="Yao A.I."/>
            <person name="Wu D."/>
            <person name="Madern D."/>
            <person name="Eisen J.A."/>
            <person name="Darling A.E."/>
            <person name="Facciotti M.T."/>
        </authorList>
    </citation>
    <scope>NUCLEOTIDE SEQUENCE [LARGE SCALE GENOMIC DNA]</scope>
    <source>
        <strain evidence="7 8">DSM 10524</strain>
    </source>
</reference>
<feature type="region of interest" description="Disordered" evidence="5">
    <location>
        <begin position="1"/>
        <end position="47"/>
    </location>
</feature>
<keyword evidence="4" id="KW-0694">RNA-binding</keyword>
<dbReference type="GO" id="GO:0015934">
    <property type="term" value="C:large ribosomal subunit"/>
    <property type="evidence" value="ECO:0007669"/>
    <property type="project" value="UniProtKB-UniRule"/>
</dbReference>
<comment type="similarity">
    <text evidence="1 4">Belongs to the universal ribosomal protein uL24 family.</text>
</comment>
<dbReference type="InterPro" id="IPR005825">
    <property type="entry name" value="Ribosomal_uL24_CS"/>
</dbReference>
<keyword evidence="4" id="KW-0699">rRNA-binding</keyword>
<dbReference type="GO" id="GO:0003735">
    <property type="term" value="F:structural constituent of ribosome"/>
    <property type="evidence" value="ECO:0007669"/>
    <property type="project" value="UniProtKB-UniRule"/>
</dbReference>
<dbReference type="InterPro" id="IPR005824">
    <property type="entry name" value="KOW"/>
</dbReference>
<keyword evidence="2 4" id="KW-0689">Ribosomal protein</keyword>
<dbReference type="EMBL" id="AOIB01000037">
    <property type="protein sequence ID" value="ELY54351.1"/>
    <property type="molecule type" value="Genomic_DNA"/>
</dbReference>
<evidence type="ECO:0000256" key="2">
    <source>
        <dbReference type="ARBA" id="ARBA00022980"/>
    </source>
</evidence>
<name>L9WYU1_9EURY</name>
<organism evidence="7 8">
    <name type="scientific">Natronococcus amylolyticus DSM 10524</name>
    <dbReference type="NCBI Taxonomy" id="1227497"/>
    <lineage>
        <taxon>Archaea</taxon>
        <taxon>Methanobacteriati</taxon>
        <taxon>Methanobacteriota</taxon>
        <taxon>Stenosarchaea group</taxon>
        <taxon>Halobacteria</taxon>
        <taxon>Halobacteriales</taxon>
        <taxon>Natrialbaceae</taxon>
        <taxon>Natronococcus</taxon>
    </lineage>
</organism>
<feature type="region of interest" description="Disordered" evidence="5">
    <location>
        <begin position="80"/>
        <end position="127"/>
    </location>
</feature>
<dbReference type="InterPro" id="IPR041988">
    <property type="entry name" value="Ribosomal_uL24_KOW"/>
</dbReference>
<dbReference type="NCBIfam" id="TIGR01080">
    <property type="entry name" value="rplX_A_E"/>
    <property type="match status" value="1"/>
</dbReference>
<dbReference type="HAMAP" id="MF_01326_A">
    <property type="entry name" value="Ribosomal_uL24_A"/>
    <property type="match status" value="1"/>
</dbReference>
<feature type="compositionally biased region" description="Basic and acidic residues" evidence="5">
    <location>
        <begin position="28"/>
        <end position="40"/>
    </location>
</feature>
<accession>L9WYU1</accession>
<keyword evidence="3 4" id="KW-0687">Ribonucleoprotein</keyword>
<dbReference type="PANTHER" id="PTHR11143">
    <property type="entry name" value="60S RIBOSOMAL PROTEIN L26 FAMILY MEMBER"/>
    <property type="match status" value="1"/>
</dbReference>
<dbReference type="Pfam" id="PF00467">
    <property type="entry name" value="KOW"/>
    <property type="match status" value="1"/>
</dbReference>